<comment type="similarity">
    <text evidence="1">Belongs to the TTC38 family.</text>
</comment>
<proteinExistence type="inferred from homology"/>
<reference evidence="5 6" key="1">
    <citation type="journal article" date="2020" name="Insects">
        <title>Bacteria Belonging to Pseudomonas typographi sp. nov. from the Bark Beetle Ips typographus Have Genomic Potential to Aid in the Host Ecology.</title>
        <authorList>
            <person name="Peral-Aranega E."/>
            <person name="Saati-Santamaria Z."/>
            <person name="Kolarik M."/>
            <person name="Rivas R."/>
            <person name="Garcia-Fraile P."/>
        </authorList>
    </citation>
    <scope>NUCLEOTIDE SEQUENCE [LARGE SCALE GENOMIC DNA]</scope>
    <source>
        <strain evidence="5 6">CA3A</strain>
    </source>
</reference>
<dbReference type="RefSeq" id="WP_190417215.1">
    <property type="nucleotide sequence ID" value="NZ_JAAOCA010000003.1"/>
</dbReference>
<keyword evidence="6" id="KW-1185">Reference proteome</keyword>
<gene>
    <name evidence="5" type="ORF">HAQ05_02990</name>
</gene>
<protein>
    <recommendedName>
        <fullName evidence="2">Tetratricopeptide repeat protein 38</fullName>
    </recommendedName>
</protein>
<dbReference type="Gene3D" id="1.25.40.10">
    <property type="entry name" value="Tetratricopeptide repeat domain"/>
    <property type="match status" value="1"/>
</dbReference>
<dbReference type="InterPro" id="IPR033891">
    <property type="entry name" value="TTC38"/>
</dbReference>
<evidence type="ECO:0000256" key="1">
    <source>
        <dbReference type="ARBA" id="ARBA00005857"/>
    </source>
</evidence>
<keyword evidence="3" id="KW-0677">Repeat</keyword>
<evidence type="ECO:0000313" key="6">
    <source>
        <dbReference type="Proteomes" id="UP000805841"/>
    </source>
</evidence>
<dbReference type="PANTHER" id="PTHR16263">
    <property type="entry name" value="TETRATRICOPEPTIDE REPEAT PROTEIN 38"/>
    <property type="match status" value="1"/>
</dbReference>
<organism evidence="5 6">
    <name type="scientific">Pseudomonas typographi</name>
    <dbReference type="NCBI Taxonomy" id="2715964"/>
    <lineage>
        <taxon>Bacteria</taxon>
        <taxon>Pseudomonadati</taxon>
        <taxon>Pseudomonadota</taxon>
        <taxon>Gammaproteobacteria</taxon>
        <taxon>Pseudomonadales</taxon>
        <taxon>Pseudomonadaceae</taxon>
        <taxon>Pseudomonas</taxon>
    </lineage>
</organism>
<dbReference type="InterPro" id="IPR011990">
    <property type="entry name" value="TPR-like_helical_dom_sf"/>
</dbReference>
<dbReference type="PANTHER" id="PTHR16263:SF4">
    <property type="entry name" value="TETRATRICOPEPTIDE REPEAT PROTEIN 38"/>
    <property type="match status" value="1"/>
</dbReference>
<dbReference type="Proteomes" id="UP000805841">
    <property type="component" value="Unassembled WGS sequence"/>
</dbReference>
<accession>A0ABR7YWX7</accession>
<evidence type="ECO:0000313" key="5">
    <source>
        <dbReference type="EMBL" id="MBD1597680.1"/>
    </source>
</evidence>
<evidence type="ECO:0000256" key="3">
    <source>
        <dbReference type="ARBA" id="ARBA00022737"/>
    </source>
</evidence>
<keyword evidence="4" id="KW-0802">TPR repeat</keyword>
<name>A0ABR7YWX7_9PSED</name>
<comment type="caution">
    <text evidence="5">The sequence shown here is derived from an EMBL/GenBank/DDBJ whole genome shotgun (WGS) entry which is preliminary data.</text>
</comment>
<dbReference type="CDD" id="cd05804">
    <property type="entry name" value="StaR_like"/>
    <property type="match status" value="1"/>
</dbReference>
<dbReference type="EMBL" id="JAAOCA010000003">
    <property type="protein sequence ID" value="MBD1597680.1"/>
    <property type="molecule type" value="Genomic_DNA"/>
</dbReference>
<evidence type="ECO:0000256" key="4">
    <source>
        <dbReference type="ARBA" id="ARBA00022803"/>
    </source>
</evidence>
<sequence length="464" mass="51372">MSQDFLGNPLDTERPDSVAAINDFIGGMLGYHPRALRILAAAEQAPESTLTNALAGILTMFDESPAAAGLAAPWLARAQAAGTGQLRAELYMQVLQAWTADDLGAVLALTEQLLHQYPHDLFAAKLNQYVEFNRGNWPALLRIGLKARAHNPGNPQALGMLAFAFEQCHLLADAEAAARDALNLQPDEPWAQHALAHVMLTEGRIDEGTEFLEAVKGGWNNLNSFMYTHNWWHLALFYLARGNQRRVLEIYDEHLWGIEPGYSQDQIGAVSMLARLELAGLDVGQRWQALAPYLAARAGDTVQPFLSVQYLYGLARAGQPQAEQLLDALRTRAQEATTDRRETWAHITLPLAEGLLAHARRQFGRSSELLALALPRLNAIGGSHAQRDLFALIELDAGLHAGDWLGSQQRLELRRRYDPWDVPTNQQLVRVYAALGLPEQAEQAQDRINQTLARHGEPHAHHGR</sequence>
<dbReference type="SUPFAM" id="SSF48452">
    <property type="entry name" value="TPR-like"/>
    <property type="match status" value="1"/>
</dbReference>
<evidence type="ECO:0000256" key="2">
    <source>
        <dbReference type="ARBA" id="ARBA00019992"/>
    </source>
</evidence>